<feature type="compositionally biased region" description="Basic and acidic residues" evidence="1">
    <location>
        <begin position="78"/>
        <end position="89"/>
    </location>
</feature>
<dbReference type="eggNOG" id="ENOG502S5RF">
    <property type="taxonomic scope" value="Eukaryota"/>
</dbReference>
<keyword evidence="3" id="KW-1185">Reference proteome</keyword>
<protein>
    <submittedName>
        <fullName evidence="2">Putative 2og-fe oxygenase family protein</fullName>
    </submittedName>
</protein>
<dbReference type="HOGENOM" id="CLU_019613_1_0_1"/>
<evidence type="ECO:0000313" key="2">
    <source>
        <dbReference type="EMBL" id="EMR63908.1"/>
    </source>
</evidence>
<dbReference type="AlphaFoldDB" id="M7SHZ6"/>
<reference evidence="3" key="1">
    <citation type="journal article" date="2013" name="Genome Announc.">
        <title>Draft genome sequence of the grapevine dieback fungus Eutypa lata UCR-EL1.</title>
        <authorList>
            <person name="Blanco-Ulate B."/>
            <person name="Rolshausen P.E."/>
            <person name="Cantu D."/>
        </authorList>
    </citation>
    <scope>NUCLEOTIDE SEQUENCE [LARGE SCALE GENOMIC DNA]</scope>
    <source>
        <strain evidence="3">UCR-EL1</strain>
    </source>
</reference>
<dbReference type="OMA" id="GFFCSHA"/>
<name>M7SHZ6_EUTLA</name>
<dbReference type="PANTHER" id="PTHR33099:SF7">
    <property type="entry name" value="MYND-TYPE DOMAIN-CONTAINING PROTEIN"/>
    <property type="match status" value="1"/>
</dbReference>
<dbReference type="KEGG" id="ela:UCREL1_9141"/>
<sequence length="378" mass="41347">MADVNNQKTTSPSAQLNAGPAAIEALRSLVEDHHSKSIFACGGKVPVLSQESQEGSRNAIASLPVDLRWDALAPATDNSKEETATKDVSSKQTKLVVPLEPETEGNIKQLLADTQPATFGLGGEHVYDEKYRKAAKMDPSQFSTSFNPYTLGIIDETAQTLLPSARGSKRARSVRAELYKLNIYSGPSGKFKAHVDTPRTEDQFGSLVESKAEGEPFIRWAAFYSDCEHEVFEVTSGHRLTLTYNLYAVRGNGLLAGHCQTLDATQLPFYKQVVDILKDGTFMGNGGCLGFYCQHTYPHSSKASGLPATLKGIDMMLYETFRVLGDIVWTTKPKHEEPQLVYVAYGNQPTSQVLYSSCAIIVDIPAWAERRTAAALSE</sequence>
<dbReference type="Proteomes" id="UP000012174">
    <property type="component" value="Unassembled WGS sequence"/>
</dbReference>
<dbReference type="OrthoDB" id="27483at2759"/>
<dbReference type="EMBL" id="KB707141">
    <property type="protein sequence ID" value="EMR63908.1"/>
    <property type="molecule type" value="Genomic_DNA"/>
</dbReference>
<organism evidence="2 3">
    <name type="scientific">Eutypa lata (strain UCR-EL1)</name>
    <name type="common">Grapevine dieback disease fungus</name>
    <name type="synonym">Eutypa armeniacae</name>
    <dbReference type="NCBI Taxonomy" id="1287681"/>
    <lineage>
        <taxon>Eukaryota</taxon>
        <taxon>Fungi</taxon>
        <taxon>Dikarya</taxon>
        <taxon>Ascomycota</taxon>
        <taxon>Pezizomycotina</taxon>
        <taxon>Sordariomycetes</taxon>
        <taxon>Xylariomycetidae</taxon>
        <taxon>Xylariales</taxon>
        <taxon>Diatrypaceae</taxon>
        <taxon>Eutypa</taxon>
    </lineage>
</organism>
<dbReference type="PANTHER" id="PTHR33099">
    <property type="entry name" value="FE2OG DIOXYGENASE DOMAIN-CONTAINING PROTEIN"/>
    <property type="match status" value="1"/>
</dbReference>
<dbReference type="STRING" id="1287681.M7SHZ6"/>
<evidence type="ECO:0000313" key="3">
    <source>
        <dbReference type="Proteomes" id="UP000012174"/>
    </source>
</evidence>
<accession>M7SHZ6</accession>
<gene>
    <name evidence="2" type="ORF">UCREL1_9141</name>
</gene>
<proteinExistence type="predicted"/>
<feature type="region of interest" description="Disordered" evidence="1">
    <location>
        <begin position="74"/>
        <end position="93"/>
    </location>
</feature>
<evidence type="ECO:0000256" key="1">
    <source>
        <dbReference type="SAM" id="MobiDB-lite"/>
    </source>
</evidence>